<keyword evidence="33" id="KW-1185">Reference proteome</keyword>
<evidence type="ECO:0000256" key="28">
    <source>
        <dbReference type="ARBA" id="ARBA00084084"/>
    </source>
</evidence>
<evidence type="ECO:0000259" key="31">
    <source>
        <dbReference type="PROSITE" id="PS51770"/>
    </source>
</evidence>
<evidence type="ECO:0000256" key="15">
    <source>
        <dbReference type="ARBA" id="ARBA00023274"/>
    </source>
</evidence>
<dbReference type="SUPFAM" id="SSF54637">
    <property type="entry name" value="Thioesterase/thiol ester dehydrase-isomerase"/>
    <property type="match status" value="2"/>
</dbReference>
<sequence>MALASGPAKRALAGSGRLGLGGCGTPKRGAYEWGVRSTRKPPPPPLDRVYEIPGLEPITYAGKMHFMPGLARPVFPPWDPGWTHPKFRPSIPIQKHALSKDQACYIFHERCRLVEGVKQALWLTKSKLIEGLPEKVLSLVEDPRNHIENQDEQVLNIISHARLWHSTEDIPKRETYCPVIVDSLIQLCKSQILKHPSLARRICAKNYSLSATWNRESVLLQVRGTSGTRLSVKDPLPPIASREEIEATKNHVLENFYPISPTIDLQECNVYKLKDDTGFREGYPYCFPHTLYLLETAKIRPHRFRPEQLRAKMILFAFGNALAQARRLYGNDNKVLEHPIVVQSVGTDGRVFQFLVLQLNTTDLASNEGVKNLVWVDSDQLLYQHFWCLPVIKKKVVVGLASVFSSRTSRKSTSRAGDEGAMAEGEGYRNPTEVQMSQLVLPCHTNQRGELSVGQLLKWIDTMACLSAERHAGCPCVTASMDDIYFEHTISVGQVVNIKAKVNRAFNSSMEVGIQVASEDLCSEKQWNVCKALATFVAHRELSKAGAWSPCSVLPVMVKLKQITPRTEEEKTEHSVAAERRRMRLVYADTIKGLLANCAIQEDLDSRDRSCVVPAEKTRVESVELVLPPHANHQGNTFGGQIMAWMENVATIAASRLCRGHPTLKAIEMFHFRGPSQVGDRLVLKAIVNNAFKHSMEVGVCVEAYRQEAETHRRHINSAFMTFVVLDADDQPQMLPWIRPQPGEGERRYREASARKKIRLDRKYIVSCKQAEMPLSVPWDPSNQVYLSYNNVSSLKMLVAKDDWVLSSEISQVRLYTLEEDTFFSFHLEMVVHVDAAQAFLLLSDLRRRPEWDKHYRSVELVQQVDEDDAIYHVISPVLGSDTKPQDFVILASRRKPCDNGDPYVIALRSVTLPTHCETPEYRRAETLCSGFCLWREGDQLTKVSYYNQATPDLLNYVTTNVAGLSSEFYNTFKACERFLLDNRNDLAPSLQTL</sequence>
<evidence type="ECO:0000256" key="3">
    <source>
        <dbReference type="ARBA" id="ARBA00004496"/>
    </source>
</evidence>
<dbReference type="Pfam" id="PF01852">
    <property type="entry name" value="START"/>
    <property type="match status" value="1"/>
</dbReference>
<dbReference type="InterPro" id="IPR029069">
    <property type="entry name" value="HotDog_dom_sf"/>
</dbReference>
<dbReference type="InterPro" id="IPR010793">
    <property type="entry name" value="Ribosomal_mL37/mL65"/>
</dbReference>
<gene>
    <name evidence="32" type="ORF">SUZIE_210205</name>
</gene>
<dbReference type="EMBL" id="JAATJV010443974">
    <property type="protein sequence ID" value="MBZ3890887.1"/>
    <property type="molecule type" value="Genomic_DNA"/>
</dbReference>
<dbReference type="FunFam" id="3.30.530.20:FF:000012">
    <property type="entry name" value="Acyl-coenzyme A thioesterase 11"/>
    <property type="match status" value="1"/>
</dbReference>
<evidence type="ECO:0000256" key="1">
    <source>
        <dbReference type="ARBA" id="ARBA00000295"/>
    </source>
</evidence>
<dbReference type="EC" id="3.1.2.2" evidence="17"/>
<dbReference type="InterPro" id="IPR002913">
    <property type="entry name" value="START_lipid-bd_dom"/>
</dbReference>
<dbReference type="GO" id="GO:0052689">
    <property type="term" value="F:carboxylic ester hydrolase activity"/>
    <property type="evidence" value="ECO:0007669"/>
    <property type="project" value="UniProtKB-KW"/>
</dbReference>
<organism evidence="32 33">
    <name type="scientific">Sciurus carolinensis</name>
    <name type="common">Eastern gray squirrel</name>
    <dbReference type="NCBI Taxonomy" id="30640"/>
    <lineage>
        <taxon>Eukaryota</taxon>
        <taxon>Metazoa</taxon>
        <taxon>Chordata</taxon>
        <taxon>Craniata</taxon>
        <taxon>Vertebrata</taxon>
        <taxon>Euteleostomi</taxon>
        <taxon>Mammalia</taxon>
        <taxon>Eutheria</taxon>
        <taxon>Euarchontoglires</taxon>
        <taxon>Glires</taxon>
        <taxon>Rodentia</taxon>
        <taxon>Sciuromorpha</taxon>
        <taxon>Sciuridae</taxon>
        <taxon>Sciurinae</taxon>
        <taxon>Sciurini</taxon>
        <taxon>Sciurus</taxon>
    </lineage>
</organism>
<dbReference type="PROSITE" id="PS50848">
    <property type="entry name" value="START"/>
    <property type="match status" value="1"/>
</dbReference>
<dbReference type="PANTHER" id="PTHR15889">
    <property type="entry name" value="MITOCHONDRIAL RIBOSOMAL PROTEIN L37"/>
    <property type="match status" value="1"/>
</dbReference>
<evidence type="ECO:0000256" key="24">
    <source>
        <dbReference type="ARBA" id="ARBA00067272"/>
    </source>
</evidence>
<keyword evidence="6" id="KW-0963">Cytoplasm</keyword>
<evidence type="ECO:0000256" key="18">
    <source>
        <dbReference type="ARBA" id="ARBA00039442"/>
    </source>
</evidence>
<dbReference type="PROSITE" id="PS51770">
    <property type="entry name" value="HOTDOG_ACOT"/>
    <property type="match status" value="2"/>
</dbReference>
<comment type="subcellular location">
    <subcellularLocation>
        <location evidence="3">Cytoplasm</location>
    </subcellularLocation>
    <subcellularLocation>
        <location evidence="2">Mitochondrion matrix</location>
    </subcellularLocation>
</comment>
<dbReference type="FunFam" id="3.10.129.10:FF:000020">
    <property type="entry name" value="Acyl-coenzyme A thioesterase 11"/>
    <property type="match status" value="1"/>
</dbReference>
<keyword evidence="10" id="KW-0276">Fatty acid metabolism</keyword>
<dbReference type="GO" id="GO:0005759">
    <property type="term" value="C:mitochondrial matrix"/>
    <property type="evidence" value="ECO:0007669"/>
    <property type="project" value="UniProtKB-SubCell"/>
</dbReference>
<keyword evidence="5" id="KW-0719">Serine esterase</keyword>
<evidence type="ECO:0000256" key="27">
    <source>
        <dbReference type="ARBA" id="ARBA00083809"/>
    </source>
</evidence>
<reference evidence="32" key="1">
    <citation type="submission" date="2020-03" db="EMBL/GenBank/DDBJ databases">
        <title>Studies in the Genomics of Life Span.</title>
        <authorList>
            <person name="Glass D."/>
        </authorList>
    </citation>
    <scope>NUCLEOTIDE SEQUENCE</scope>
    <source>
        <strain evidence="32">SUZIE</strain>
        <tissue evidence="32">Muscle</tissue>
    </source>
</reference>
<keyword evidence="14" id="KW-0496">Mitochondrion</keyword>
<dbReference type="SMART" id="SM00234">
    <property type="entry name" value="START"/>
    <property type="match status" value="1"/>
</dbReference>
<dbReference type="GO" id="GO:0003735">
    <property type="term" value="F:structural constituent of ribosome"/>
    <property type="evidence" value="ECO:0007669"/>
    <property type="project" value="InterPro"/>
</dbReference>
<evidence type="ECO:0000256" key="26">
    <source>
        <dbReference type="ARBA" id="ARBA00077737"/>
    </source>
</evidence>
<dbReference type="InterPro" id="IPR052482">
    <property type="entry name" value="mtLSU_mL37"/>
</dbReference>
<dbReference type="Proteomes" id="UP001166674">
    <property type="component" value="Unassembled WGS sequence"/>
</dbReference>
<dbReference type="GO" id="GO:1990904">
    <property type="term" value="C:ribonucleoprotein complex"/>
    <property type="evidence" value="ECO:0007669"/>
    <property type="project" value="UniProtKB-KW"/>
</dbReference>
<keyword evidence="8" id="KW-0677">Repeat</keyword>
<evidence type="ECO:0000256" key="2">
    <source>
        <dbReference type="ARBA" id="ARBA00004305"/>
    </source>
</evidence>
<evidence type="ECO:0000256" key="11">
    <source>
        <dbReference type="ARBA" id="ARBA00022946"/>
    </source>
</evidence>
<dbReference type="InterPro" id="IPR006683">
    <property type="entry name" value="Thioestr_dom"/>
</dbReference>
<feature type="domain" description="HotDog ACOT-type" evidence="31">
    <location>
        <begin position="430"/>
        <end position="542"/>
    </location>
</feature>
<evidence type="ECO:0000259" key="30">
    <source>
        <dbReference type="PROSITE" id="PS50848"/>
    </source>
</evidence>
<comment type="catalytic activity">
    <reaction evidence="22">
        <text>tetradecanoyl-CoA + H2O = tetradecanoate + CoA + H(+)</text>
        <dbReference type="Rhea" id="RHEA:40119"/>
        <dbReference type="ChEBI" id="CHEBI:15377"/>
        <dbReference type="ChEBI" id="CHEBI:15378"/>
        <dbReference type="ChEBI" id="CHEBI:30807"/>
        <dbReference type="ChEBI" id="CHEBI:57287"/>
        <dbReference type="ChEBI" id="CHEBI:57385"/>
    </reaction>
    <physiologicalReaction direction="left-to-right" evidence="22">
        <dbReference type="Rhea" id="RHEA:40120"/>
    </physiologicalReaction>
</comment>
<keyword evidence="13" id="KW-0443">Lipid metabolism</keyword>
<comment type="catalytic activity">
    <reaction evidence="20">
        <text>hexadecanoyl-CoA + H2O = hexadecanoate + CoA + H(+)</text>
        <dbReference type="Rhea" id="RHEA:16645"/>
        <dbReference type="ChEBI" id="CHEBI:7896"/>
        <dbReference type="ChEBI" id="CHEBI:15377"/>
        <dbReference type="ChEBI" id="CHEBI:15378"/>
        <dbReference type="ChEBI" id="CHEBI:57287"/>
        <dbReference type="ChEBI" id="CHEBI:57379"/>
        <dbReference type="EC" id="3.1.2.2"/>
    </reaction>
    <physiologicalReaction direction="left-to-right" evidence="20">
        <dbReference type="Rhea" id="RHEA:16646"/>
    </physiologicalReaction>
</comment>
<dbReference type="Gene3D" id="3.10.129.10">
    <property type="entry name" value="Hotdog Thioesterase"/>
    <property type="match status" value="2"/>
</dbReference>
<dbReference type="CDD" id="cd03442">
    <property type="entry name" value="BFIT_BACH"/>
    <property type="match status" value="2"/>
</dbReference>
<dbReference type="CDD" id="cd08913">
    <property type="entry name" value="START_STARD14-like"/>
    <property type="match status" value="1"/>
</dbReference>
<dbReference type="GO" id="GO:0008289">
    <property type="term" value="F:lipid binding"/>
    <property type="evidence" value="ECO:0007669"/>
    <property type="project" value="InterPro"/>
</dbReference>
<evidence type="ECO:0000256" key="4">
    <source>
        <dbReference type="ARBA" id="ARBA00004872"/>
    </source>
</evidence>
<feature type="domain" description="HotDog ACOT-type" evidence="31">
    <location>
        <begin position="616"/>
        <end position="729"/>
    </location>
</feature>
<evidence type="ECO:0000256" key="9">
    <source>
        <dbReference type="ARBA" id="ARBA00022801"/>
    </source>
</evidence>
<comment type="caution">
    <text evidence="32">The sequence shown here is derived from an EMBL/GenBank/DDBJ whole genome shotgun (WGS) entry which is preliminary data.</text>
</comment>
<comment type="catalytic activity">
    <reaction evidence="1">
        <text>butanoyl-CoA + H2O = butanoate + CoA + H(+)</text>
        <dbReference type="Rhea" id="RHEA:40111"/>
        <dbReference type="ChEBI" id="CHEBI:15377"/>
        <dbReference type="ChEBI" id="CHEBI:15378"/>
        <dbReference type="ChEBI" id="CHEBI:17968"/>
        <dbReference type="ChEBI" id="CHEBI:57287"/>
        <dbReference type="ChEBI" id="CHEBI:57371"/>
    </reaction>
    <physiologicalReaction direction="left-to-right" evidence="1">
        <dbReference type="Rhea" id="RHEA:40112"/>
    </physiologicalReaction>
</comment>
<comment type="similarity">
    <text evidence="16">Belongs to the mitochondrion-specific ribosomal protein mL37 family.</text>
</comment>
<dbReference type="GO" id="GO:0006631">
    <property type="term" value="P:fatty acid metabolic process"/>
    <property type="evidence" value="ECO:0007669"/>
    <property type="project" value="UniProtKB-KW"/>
</dbReference>
<evidence type="ECO:0000256" key="22">
    <source>
        <dbReference type="ARBA" id="ARBA00048180"/>
    </source>
</evidence>
<evidence type="ECO:0000256" key="16">
    <source>
        <dbReference type="ARBA" id="ARBA00037985"/>
    </source>
</evidence>
<dbReference type="FunFam" id="3.10.129.10:FF:000011">
    <property type="entry name" value="Acyl-coenzyme A thioesterase 11"/>
    <property type="match status" value="1"/>
</dbReference>
<evidence type="ECO:0000256" key="8">
    <source>
        <dbReference type="ARBA" id="ARBA00022737"/>
    </source>
</evidence>
<evidence type="ECO:0000256" key="6">
    <source>
        <dbReference type="ARBA" id="ARBA00022490"/>
    </source>
</evidence>
<keyword evidence="9 29" id="KW-0378">Hydrolase</keyword>
<dbReference type="GO" id="GO:0005840">
    <property type="term" value="C:ribosome"/>
    <property type="evidence" value="ECO:0007669"/>
    <property type="project" value="UniProtKB-KW"/>
</dbReference>
<dbReference type="AlphaFoldDB" id="A0AA41NIB9"/>
<evidence type="ECO:0000256" key="21">
    <source>
        <dbReference type="ARBA" id="ARBA00048074"/>
    </source>
</evidence>
<evidence type="ECO:0000256" key="19">
    <source>
        <dbReference type="ARBA" id="ARBA00041617"/>
    </source>
</evidence>
<evidence type="ECO:0000256" key="29">
    <source>
        <dbReference type="PROSITE-ProRule" id="PRU01106"/>
    </source>
</evidence>
<accession>A0AA41NIB9</accession>
<evidence type="ECO:0000256" key="25">
    <source>
        <dbReference type="ARBA" id="ARBA00075413"/>
    </source>
</evidence>
<evidence type="ECO:0000256" key="14">
    <source>
        <dbReference type="ARBA" id="ARBA00023128"/>
    </source>
</evidence>
<evidence type="ECO:0000256" key="10">
    <source>
        <dbReference type="ARBA" id="ARBA00022832"/>
    </source>
</evidence>
<evidence type="ECO:0000256" key="13">
    <source>
        <dbReference type="ARBA" id="ARBA00023098"/>
    </source>
</evidence>
<keyword evidence="11" id="KW-0809">Transit peptide</keyword>
<evidence type="ECO:0000256" key="12">
    <source>
        <dbReference type="ARBA" id="ARBA00022980"/>
    </source>
</evidence>
<comment type="pathway">
    <text evidence="4">Lipid metabolism; fatty acid metabolism.</text>
</comment>
<evidence type="ECO:0000256" key="17">
    <source>
        <dbReference type="ARBA" id="ARBA00038848"/>
    </source>
</evidence>
<keyword evidence="12" id="KW-0689">Ribosomal protein</keyword>
<comment type="catalytic activity">
    <reaction evidence="21">
        <text>dodecanoyl-CoA + H2O = dodecanoate + CoA + H(+)</text>
        <dbReference type="Rhea" id="RHEA:30135"/>
        <dbReference type="ChEBI" id="CHEBI:15377"/>
        <dbReference type="ChEBI" id="CHEBI:15378"/>
        <dbReference type="ChEBI" id="CHEBI:18262"/>
        <dbReference type="ChEBI" id="CHEBI:57287"/>
        <dbReference type="ChEBI" id="CHEBI:57375"/>
    </reaction>
    <physiologicalReaction direction="left-to-right" evidence="21">
        <dbReference type="Rhea" id="RHEA:30136"/>
    </physiologicalReaction>
</comment>
<comment type="function">
    <text evidence="23">Has an acyl-CoA thioesterase activity with a preference for the long chain fatty acyl-CoA thioesters hexadecanoyl-CoA/palmitoyl-CoA and tetradecanoyl-CoA/myristoyl-CoA which are the main substrates in the mitochondrial beta-oxidation pathway.</text>
</comment>
<dbReference type="InterPro" id="IPR023393">
    <property type="entry name" value="START-like_dom_sf"/>
</dbReference>
<evidence type="ECO:0000313" key="33">
    <source>
        <dbReference type="Proteomes" id="UP001166674"/>
    </source>
</evidence>
<dbReference type="GO" id="GO:0006412">
    <property type="term" value="P:translation"/>
    <property type="evidence" value="ECO:0007669"/>
    <property type="project" value="InterPro"/>
</dbReference>
<dbReference type="InterPro" id="IPR033120">
    <property type="entry name" value="HOTDOG_ACOT"/>
</dbReference>
<dbReference type="Pfam" id="PF03061">
    <property type="entry name" value="4HBT"/>
    <property type="match status" value="2"/>
</dbReference>
<feature type="domain" description="START" evidence="30">
    <location>
        <begin position="804"/>
        <end position="974"/>
    </location>
</feature>
<dbReference type="Gene3D" id="3.30.530.20">
    <property type="match status" value="1"/>
</dbReference>
<evidence type="ECO:0000256" key="7">
    <source>
        <dbReference type="ARBA" id="ARBA00022553"/>
    </source>
</evidence>
<dbReference type="Pfam" id="PF07147">
    <property type="entry name" value="PDCD9"/>
    <property type="match status" value="1"/>
</dbReference>
<name>A0AA41NIB9_SCICA</name>
<keyword evidence="7" id="KW-0597">Phosphoprotein</keyword>
<evidence type="ECO:0000256" key="23">
    <source>
        <dbReference type="ARBA" id="ARBA00059477"/>
    </source>
</evidence>
<evidence type="ECO:0000313" key="32">
    <source>
        <dbReference type="EMBL" id="MBZ3890887.1"/>
    </source>
</evidence>
<proteinExistence type="inferred from homology"/>
<keyword evidence="15" id="KW-0687">Ribonucleoprotein</keyword>
<dbReference type="PANTHER" id="PTHR15889:SF2">
    <property type="entry name" value="LARGE RIBOSOMAL SUBUNIT PROTEIN ML37"/>
    <property type="match status" value="1"/>
</dbReference>
<evidence type="ECO:0000256" key="5">
    <source>
        <dbReference type="ARBA" id="ARBA00022487"/>
    </source>
</evidence>
<protein>
    <recommendedName>
        <fullName evidence="24">Acyl-coenzyme A thioesterase 11</fullName>
        <ecNumber evidence="17">3.1.2.2</ecNumber>
    </recommendedName>
    <alternativeName>
        <fullName evidence="19">39S ribosomal protein L37, mitochondrial</fullName>
    </alternativeName>
    <alternativeName>
        <fullName evidence="27">Acyl-CoA thioester hydrolase 11</fullName>
    </alternativeName>
    <alternativeName>
        <fullName evidence="26">Adipose-associated thioesterase</fullName>
    </alternativeName>
    <alternativeName>
        <fullName evidence="25">Brown fat-inducible thioesterase</fullName>
    </alternativeName>
    <alternativeName>
        <fullName evidence="18">Large ribosomal subunit protein mL37</fullName>
    </alternativeName>
    <alternativeName>
        <fullName evidence="28">Palmitoyl-coenzyme A thioesterase</fullName>
    </alternativeName>
</protein>
<dbReference type="SUPFAM" id="SSF55961">
    <property type="entry name" value="Bet v1-like"/>
    <property type="match status" value="1"/>
</dbReference>
<evidence type="ECO:0000256" key="20">
    <source>
        <dbReference type="ARBA" id="ARBA00047734"/>
    </source>
</evidence>